<feature type="transmembrane region" description="Helical" evidence="9">
    <location>
        <begin position="352"/>
        <end position="370"/>
    </location>
</feature>
<dbReference type="InterPro" id="IPR050360">
    <property type="entry name" value="MFS_Sugar_Transporters"/>
</dbReference>
<dbReference type="SUPFAM" id="SSF103473">
    <property type="entry name" value="MFS general substrate transporter"/>
    <property type="match status" value="1"/>
</dbReference>
<keyword evidence="6 9" id="KW-0472">Membrane</keyword>
<dbReference type="InterPro" id="IPR036259">
    <property type="entry name" value="MFS_trans_sf"/>
</dbReference>
<reference evidence="11" key="1">
    <citation type="journal article" date="2021" name="New Phytol.">
        <title>Evolutionary innovations through gain and loss of genes in the ectomycorrhizal Boletales.</title>
        <authorList>
            <person name="Wu G."/>
            <person name="Miyauchi S."/>
            <person name="Morin E."/>
            <person name="Kuo A."/>
            <person name="Drula E."/>
            <person name="Varga T."/>
            <person name="Kohler A."/>
            <person name="Feng B."/>
            <person name="Cao Y."/>
            <person name="Lipzen A."/>
            <person name="Daum C."/>
            <person name="Hundley H."/>
            <person name="Pangilinan J."/>
            <person name="Johnson J."/>
            <person name="Barry K."/>
            <person name="LaButti K."/>
            <person name="Ng V."/>
            <person name="Ahrendt S."/>
            <person name="Min B."/>
            <person name="Choi I.G."/>
            <person name="Park H."/>
            <person name="Plett J.M."/>
            <person name="Magnuson J."/>
            <person name="Spatafora J.W."/>
            <person name="Nagy L.G."/>
            <person name="Henrissat B."/>
            <person name="Grigoriev I.V."/>
            <person name="Yang Z.L."/>
            <person name="Xu J."/>
            <person name="Martin F.M."/>
        </authorList>
    </citation>
    <scope>NUCLEOTIDE SEQUENCE</scope>
    <source>
        <strain evidence="11">KKN 215</strain>
    </source>
</reference>
<feature type="domain" description="Major facilitator superfamily (MFS) profile" evidence="10">
    <location>
        <begin position="38"/>
        <end position="475"/>
    </location>
</feature>
<feature type="transmembrane region" description="Helical" evidence="9">
    <location>
        <begin position="328"/>
        <end position="345"/>
    </location>
</feature>
<protein>
    <submittedName>
        <fullName evidence="11">Hexose transporter</fullName>
    </submittedName>
</protein>
<feature type="transmembrane region" description="Helical" evidence="9">
    <location>
        <begin position="171"/>
        <end position="190"/>
    </location>
</feature>
<dbReference type="Pfam" id="PF00083">
    <property type="entry name" value="Sugar_tr"/>
    <property type="match status" value="1"/>
</dbReference>
<dbReference type="EMBL" id="JAEVFJ010000030">
    <property type="protein sequence ID" value="KAH8093130.1"/>
    <property type="molecule type" value="Genomic_DNA"/>
</dbReference>
<keyword evidence="3 8" id="KW-0813">Transport</keyword>
<evidence type="ECO:0000256" key="4">
    <source>
        <dbReference type="ARBA" id="ARBA00022692"/>
    </source>
</evidence>
<evidence type="ECO:0000259" key="10">
    <source>
        <dbReference type="PROSITE" id="PS50850"/>
    </source>
</evidence>
<evidence type="ECO:0000256" key="7">
    <source>
        <dbReference type="ARBA" id="ARBA00049119"/>
    </source>
</evidence>
<comment type="subcellular location">
    <subcellularLocation>
        <location evidence="1">Membrane</location>
        <topology evidence="1">Multi-pass membrane protein</topology>
    </subcellularLocation>
</comment>
<evidence type="ECO:0000313" key="12">
    <source>
        <dbReference type="Proteomes" id="UP000813824"/>
    </source>
</evidence>
<comment type="caution">
    <text evidence="11">The sequence shown here is derived from an EMBL/GenBank/DDBJ whole genome shotgun (WGS) entry which is preliminary data.</text>
</comment>
<comment type="catalytic activity">
    <reaction evidence="7">
        <text>myo-inositol(out) + H(+)(out) = myo-inositol(in) + H(+)(in)</text>
        <dbReference type="Rhea" id="RHEA:60364"/>
        <dbReference type="ChEBI" id="CHEBI:15378"/>
        <dbReference type="ChEBI" id="CHEBI:17268"/>
    </reaction>
</comment>
<dbReference type="PROSITE" id="PS50850">
    <property type="entry name" value="MFS"/>
    <property type="match status" value="1"/>
</dbReference>
<dbReference type="OrthoDB" id="6133115at2759"/>
<evidence type="ECO:0000256" key="6">
    <source>
        <dbReference type="ARBA" id="ARBA00023136"/>
    </source>
</evidence>
<comment type="similarity">
    <text evidence="2 8">Belongs to the major facilitator superfamily. Sugar transporter (TC 2.A.1.1) family.</text>
</comment>
<feature type="transmembrane region" description="Helical" evidence="9">
    <location>
        <begin position="32"/>
        <end position="51"/>
    </location>
</feature>
<dbReference type="PANTHER" id="PTHR48022:SF64">
    <property type="entry name" value="MAJOR FACILITATOR SUPERFAMILY (MFS) PROFILE DOMAIN-CONTAINING PROTEIN"/>
    <property type="match status" value="1"/>
</dbReference>
<dbReference type="InterPro" id="IPR005829">
    <property type="entry name" value="Sugar_transporter_CS"/>
</dbReference>
<dbReference type="Gene3D" id="1.20.1250.20">
    <property type="entry name" value="MFS general substrate transporter like domains"/>
    <property type="match status" value="1"/>
</dbReference>
<keyword evidence="4 9" id="KW-0812">Transmembrane</keyword>
<name>A0A8K0UKC2_9AGAR</name>
<feature type="transmembrane region" description="Helical" evidence="9">
    <location>
        <begin position="106"/>
        <end position="124"/>
    </location>
</feature>
<feature type="transmembrane region" description="Helical" evidence="9">
    <location>
        <begin position="422"/>
        <end position="440"/>
    </location>
</feature>
<evidence type="ECO:0000256" key="5">
    <source>
        <dbReference type="ARBA" id="ARBA00022989"/>
    </source>
</evidence>
<dbReference type="InterPro" id="IPR003663">
    <property type="entry name" value="Sugar/inositol_transpt"/>
</dbReference>
<dbReference type="PRINTS" id="PR00171">
    <property type="entry name" value="SUGRTRNSPORT"/>
</dbReference>
<dbReference type="PROSITE" id="PS00217">
    <property type="entry name" value="SUGAR_TRANSPORT_2"/>
    <property type="match status" value="1"/>
</dbReference>
<evidence type="ECO:0000313" key="11">
    <source>
        <dbReference type="EMBL" id="KAH8093130.1"/>
    </source>
</evidence>
<proteinExistence type="inferred from homology"/>
<dbReference type="NCBIfam" id="TIGR00879">
    <property type="entry name" value="SP"/>
    <property type="match status" value="1"/>
</dbReference>
<feature type="transmembrane region" description="Helical" evidence="9">
    <location>
        <begin position="136"/>
        <end position="159"/>
    </location>
</feature>
<organism evidence="11 12">
    <name type="scientific">Cristinia sonorae</name>
    <dbReference type="NCBI Taxonomy" id="1940300"/>
    <lineage>
        <taxon>Eukaryota</taxon>
        <taxon>Fungi</taxon>
        <taxon>Dikarya</taxon>
        <taxon>Basidiomycota</taxon>
        <taxon>Agaricomycotina</taxon>
        <taxon>Agaricomycetes</taxon>
        <taxon>Agaricomycetidae</taxon>
        <taxon>Agaricales</taxon>
        <taxon>Pleurotineae</taxon>
        <taxon>Stephanosporaceae</taxon>
        <taxon>Cristinia</taxon>
    </lineage>
</organism>
<feature type="transmembrane region" description="Helical" evidence="9">
    <location>
        <begin position="288"/>
        <end position="308"/>
    </location>
</feature>
<evidence type="ECO:0000256" key="1">
    <source>
        <dbReference type="ARBA" id="ARBA00004141"/>
    </source>
</evidence>
<dbReference type="PANTHER" id="PTHR48022">
    <property type="entry name" value="PLASTIDIC GLUCOSE TRANSPORTER 4"/>
    <property type="match status" value="1"/>
</dbReference>
<dbReference type="GO" id="GO:0005351">
    <property type="term" value="F:carbohydrate:proton symporter activity"/>
    <property type="evidence" value="ECO:0007669"/>
    <property type="project" value="TreeGrafter"/>
</dbReference>
<dbReference type="FunFam" id="1.20.1250.20:FF:000117">
    <property type="entry name" value="MFS hexose transporter"/>
    <property type="match status" value="1"/>
</dbReference>
<dbReference type="InterPro" id="IPR005828">
    <property type="entry name" value="MFS_sugar_transport-like"/>
</dbReference>
<accession>A0A8K0UKC2</accession>
<keyword evidence="12" id="KW-1185">Reference proteome</keyword>
<dbReference type="Proteomes" id="UP000813824">
    <property type="component" value="Unassembled WGS sequence"/>
</dbReference>
<sequence>MGGPAVDTSSSGMQDYHKFIDPSKKWYKNSRLVKLNLWIFLLLITSMANGYDGSMMNGLQLLEQWESAFDYPDGSKLGLLGAIQNIGSLGSLPFAPYMCDGLGRKWTIFIGAVIVVGGAVLQAAAQNVEMFIGARFLLGFGLGFCTAGAPMLVSEIAYPTQRAPLSSVYNALWPGGAFVASWITFGTFHIKNSWSWRIPSALQGAPSLLQIFLILLCPESPRWLVSKGRETEALKCLAYYHADGNEQDPLVLFEFEEIKTTLAHEALQKQTGWLQLFRTPGNRRRMRILVAIAFFSQWSGNGLVSYYLNKVFDTIGITDPVEQLLINAFLNMWSLILAVLGGMYCDKFGRRPIFLTSTAGMLIFFTLQTVCSSQYALHGNKAAGHAVVAMIFLYSAAYAIAWSPLITSYTLEILPFNLRAKGFTVFAFSVSASLVFNQYINPLALKAIGWKYYIVYCVWIAFELVFVYFFLIETKNRTLEETSLLFDGVHAVADVSNQAAHAIEHEPSTPNEKHSGSVHEVNVLEKA</sequence>
<dbReference type="GO" id="GO:0016020">
    <property type="term" value="C:membrane"/>
    <property type="evidence" value="ECO:0007669"/>
    <property type="project" value="UniProtKB-SubCell"/>
</dbReference>
<evidence type="ECO:0000256" key="3">
    <source>
        <dbReference type="ARBA" id="ARBA00022448"/>
    </source>
</evidence>
<keyword evidence="5 9" id="KW-1133">Transmembrane helix</keyword>
<feature type="transmembrane region" description="Helical" evidence="9">
    <location>
        <begin position="452"/>
        <end position="471"/>
    </location>
</feature>
<gene>
    <name evidence="11" type="ORF">BXZ70DRAFT_897829</name>
</gene>
<dbReference type="AlphaFoldDB" id="A0A8K0UKC2"/>
<evidence type="ECO:0000256" key="2">
    <source>
        <dbReference type="ARBA" id="ARBA00010992"/>
    </source>
</evidence>
<evidence type="ECO:0000256" key="9">
    <source>
        <dbReference type="SAM" id="Phobius"/>
    </source>
</evidence>
<feature type="transmembrane region" description="Helical" evidence="9">
    <location>
        <begin position="382"/>
        <end position="401"/>
    </location>
</feature>
<dbReference type="InterPro" id="IPR020846">
    <property type="entry name" value="MFS_dom"/>
</dbReference>
<evidence type="ECO:0000256" key="8">
    <source>
        <dbReference type="RuleBase" id="RU003346"/>
    </source>
</evidence>